<dbReference type="AlphaFoldDB" id="A0A157SXT4"/>
<organism evidence="2 3">
    <name type="scientific">Saccharolobus solfataricus</name>
    <name type="common">Sulfolobus solfataricus</name>
    <dbReference type="NCBI Taxonomy" id="2287"/>
    <lineage>
        <taxon>Archaea</taxon>
        <taxon>Thermoproteota</taxon>
        <taxon>Thermoprotei</taxon>
        <taxon>Sulfolobales</taxon>
        <taxon>Sulfolobaceae</taxon>
        <taxon>Saccharolobus</taxon>
    </lineage>
</organism>
<gene>
    <name evidence="2" type="ORF">SSOP1_0368</name>
</gene>
<protein>
    <submittedName>
        <fullName evidence="2">XRE family transcriptional regulator</fullName>
    </submittedName>
</protein>
<evidence type="ECO:0000313" key="3">
    <source>
        <dbReference type="Proteomes" id="UP000076770"/>
    </source>
</evidence>
<reference evidence="3" key="1">
    <citation type="submission" date="2016-04" db="EMBL/GenBank/DDBJ databases">
        <authorList>
            <person name="Shah S.A."/>
            <person name="Garrett R.A."/>
        </authorList>
    </citation>
    <scope>NUCLEOTIDE SEQUENCE [LARGE SCALE GENOMIC DNA]</scope>
    <source>
        <strain evidence="3">ATCC 35091 / DSM 1616 / JCM 8930 / NBRC 15331 / P1</strain>
    </source>
</reference>
<feature type="domain" description="HTH cro/C1-type" evidence="1">
    <location>
        <begin position="38"/>
        <end position="91"/>
    </location>
</feature>
<dbReference type="CDD" id="cd00093">
    <property type="entry name" value="HTH_XRE"/>
    <property type="match status" value="1"/>
</dbReference>
<evidence type="ECO:0000313" key="2">
    <source>
        <dbReference type="EMBL" id="SAI83922.1"/>
    </source>
</evidence>
<name>A0A157SXT4_SACSO</name>
<dbReference type="SMART" id="SM00530">
    <property type="entry name" value="HTH_XRE"/>
    <property type="match status" value="1"/>
</dbReference>
<dbReference type="InterPro" id="IPR010982">
    <property type="entry name" value="Lambda_DNA-bd_dom_sf"/>
</dbReference>
<accession>A0A157SXT4</accession>
<proteinExistence type="predicted"/>
<dbReference type="Proteomes" id="UP000076770">
    <property type="component" value="Chromosome i"/>
</dbReference>
<dbReference type="Gene3D" id="1.10.260.40">
    <property type="entry name" value="lambda repressor-like DNA-binding domains"/>
    <property type="match status" value="1"/>
</dbReference>
<sequence>MFITLMAVDELFDSYIIETIGKRISGDIVWSKDISGSLRKWREMFNVSQGELAREMGIKQSVIADYERGRRQAGSEFIKRYVSALISIDARRGYKVVKELAKMFGINFPFIVDMRDFNSPICIDKLIRAVDGVVVNSFVTDKKVYGYVVTDSIRAILSLSGLEFYQVLSMMVNRVVVFTRVSSGRSPMIALKVAPIRPQVVVFHRPVKLDPLALMLSEVEGINIIVSMKPTEEDLIKGLRSLLAES</sequence>
<dbReference type="PIRSF" id="PIRSF037724">
    <property type="entry name" value="TF_HTH_MJ1545_prd"/>
    <property type="match status" value="1"/>
</dbReference>
<dbReference type="EMBL" id="LT549890">
    <property type="protein sequence ID" value="SAI83922.1"/>
    <property type="molecule type" value="Genomic_DNA"/>
</dbReference>
<evidence type="ECO:0000259" key="1">
    <source>
        <dbReference type="PROSITE" id="PS50943"/>
    </source>
</evidence>
<dbReference type="Pfam" id="PF01381">
    <property type="entry name" value="HTH_3"/>
    <property type="match status" value="1"/>
</dbReference>
<dbReference type="InterPro" id="IPR017271">
    <property type="entry name" value="Tscrpt_reg_HTH_MJ1545_prd"/>
</dbReference>
<dbReference type="SUPFAM" id="SSF47413">
    <property type="entry name" value="lambda repressor-like DNA-binding domains"/>
    <property type="match status" value="1"/>
</dbReference>
<dbReference type="PROSITE" id="PS50943">
    <property type="entry name" value="HTH_CROC1"/>
    <property type="match status" value="1"/>
</dbReference>
<dbReference type="InterPro" id="IPR001387">
    <property type="entry name" value="Cro/C1-type_HTH"/>
</dbReference>
<dbReference type="GO" id="GO:0003677">
    <property type="term" value="F:DNA binding"/>
    <property type="evidence" value="ECO:0007669"/>
    <property type="project" value="InterPro"/>
</dbReference>
<dbReference type="PATRIC" id="fig|2287.9.peg.373"/>